<dbReference type="InterPro" id="IPR024607">
    <property type="entry name" value="Sulfatase_CS"/>
</dbReference>
<accession>A0A1H6ZSN1</accession>
<feature type="chain" id="PRO_5011748790" evidence="5">
    <location>
        <begin position="23"/>
        <end position="472"/>
    </location>
</feature>
<dbReference type="InterPro" id="IPR000917">
    <property type="entry name" value="Sulfatase_N"/>
</dbReference>
<dbReference type="PANTHER" id="PTHR42693:SF53">
    <property type="entry name" value="ENDO-4-O-SULFATASE"/>
    <property type="match status" value="1"/>
</dbReference>
<keyword evidence="2" id="KW-0479">Metal-binding</keyword>
<keyword evidence="4" id="KW-0106">Calcium</keyword>
<dbReference type="SUPFAM" id="SSF53649">
    <property type="entry name" value="Alkaline phosphatase-like"/>
    <property type="match status" value="1"/>
</dbReference>
<name>A0A1H6ZSN1_9BACT</name>
<organism evidence="7 8">
    <name type="scientific">Cyclobacterium xiamenense</name>
    <dbReference type="NCBI Taxonomy" id="1297121"/>
    <lineage>
        <taxon>Bacteria</taxon>
        <taxon>Pseudomonadati</taxon>
        <taxon>Bacteroidota</taxon>
        <taxon>Cytophagia</taxon>
        <taxon>Cytophagales</taxon>
        <taxon>Cyclobacteriaceae</taxon>
        <taxon>Cyclobacterium</taxon>
    </lineage>
</organism>
<feature type="signal peptide" evidence="5">
    <location>
        <begin position="1"/>
        <end position="22"/>
    </location>
</feature>
<dbReference type="Pfam" id="PF00884">
    <property type="entry name" value="Sulfatase"/>
    <property type="match status" value="1"/>
</dbReference>
<evidence type="ECO:0000313" key="8">
    <source>
        <dbReference type="Proteomes" id="UP000199403"/>
    </source>
</evidence>
<evidence type="ECO:0000256" key="5">
    <source>
        <dbReference type="SAM" id="SignalP"/>
    </source>
</evidence>
<gene>
    <name evidence="7" type="ORF">SAMN05192553_104424</name>
</gene>
<dbReference type="PROSITE" id="PS00523">
    <property type="entry name" value="SULFATASE_1"/>
    <property type="match status" value="1"/>
</dbReference>
<reference evidence="8" key="1">
    <citation type="submission" date="2016-10" db="EMBL/GenBank/DDBJ databases">
        <authorList>
            <person name="Varghese N."/>
            <person name="Submissions S."/>
        </authorList>
    </citation>
    <scope>NUCLEOTIDE SEQUENCE [LARGE SCALE GENOMIC DNA]</scope>
    <source>
        <strain evidence="8">IBRC-M 10761</strain>
    </source>
</reference>
<comment type="similarity">
    <text evidence="1">Belongs to the sulfatase family.</text>
</comment>
<keyword evidence="5" id="KW-0732">Signal</keyword>
<dbReference type="Gene3D" id="3.40.720.10">
    <property type="entry name" value="Alkaline Phosphatase, subunit A"/>
    <property type="match status" value="1"/>
</dbReference>
<feature type="domain" description="Sulfatase N-terminal" evidence="6">
    <location>
        <begin position="30"/>
        <end position="371"/>
    </location>
</feature>
<dbReference type="Proteomes" id="UP000199403">
    <property type="component" value="Unassembled WGS sequence"/>
</dbReference>
<evidence type="ECO:0000256" key="1">
    <source>
        <dbReference type="ARBA" id="ARBA00008779"/>
    </source>
</evidence>
<protein>
    <submittedName>
        <fullName evidence="7">Arylsulfatase A</fullName>
    </submittedName>
</protein>
<evidence type="ECO:0000256" key="3">
    <source>
        <dbReference type="ARBA" id="ARBA00022801"/>
    </source>
</evidence>
<keyword evidence="8" id="KW-1185">Reference proteome</keyword>
<sequence>MNNKRKISFVFLVSFCFLGTMGFGQTPDSPNIILIMADDLGWGDVGFNGNEMIQTPALDAMAQNGLVLRRFYAASAVCSPTRASVLTGRHPERYGITHANTGHMKKEELTLAELVKVQGYTTGHFGKWHLGTLTVTEKDANRGGPRGAAHYAPPWENGFDVSFSTESKVPTWDPMVTPGPTAGDIGKRVPGEHFGTYYWSGENQKVTDNLSGDDSRVIMDRVIPFIHRAAETGQPFLSVIWFHTPHLPVVAGPEYRNLYAGLSEDQQHYYGSITAMDEQIGRLRSVLREKGIAENTLILFCSDNGPEGPEPVNRTQGSAGPFRGRKRSLYEGGIRVPALIEWPAKIDGGQKTNLPISTSDIFPTLLGILGIDKQKGVKPLDGADVFPLIQENEQTRASTIAFRFQNQQVIMDNQFKLYSADNGENFALFDLIHDPGETTDIAAAHPQKVAALSGELENWLLSCEKSNRGADY</sequence>
<keyword evidence="3" id="KW-0378">Hydrolase</keyword>
<dbReference type="EMBL" id="FNZH01000004">
    <property type="protein sequence ID" value="SEJ51775.1"/>
    <property type="molecule type" value="Genomic_DNA"/>
</dbReference>
<evidence type="ECO:0000256" key="2">
    <source>
        <dbReference type="ARBA" id="ARBA00022723"/>
    </source>
</evidence>
<dbReference type="RefSeq" id="WP_244891192.1">
    <property type="nucleotide sequence ID" value="NZ_FNZH01000004.1"/>
</dbReference>
<evidence type="ECO:0000256" key="4">
    <source>
        <dbReference type="ARBA" id="ARBA00022837"/>
    </source>
</evidence>
<evidence type="ECO:0000313" key="7">
    <source>
        <dbReference type="EMBL" id="SEJ51775.1"/>
    </source>
</evidence>
<dbReference type="GO" id="GO:0004065">
    <property type="term" value="F:arylsulfatase activity"/>
    <property type="evidence" value="ECO:0007669"/>
    <property type="project" value="TreeGrafter"/>
</dbReference>
<dbReference type="InterPro" id="IPR050738">
    <property type="entry name" value="Sulfatase"/>
</dbReference>
<dbReference type="AlphaFoldDB" id="A0A1H6ZSN1"/>
<dbReference type="GO" id="GO:0046872">
    <property type="term" value="F:metal ion binding"/>
    <property type="evidence" value="ECO:0007669"/>
    <property type="project" value="UniProtKB-KW"/>
</dbReference>
<dbReference type="STRING" id="1416801.SAMN05192553_104424"/>
<dbReference type="InterPro" id="IPR017850">
    <property type="entry name" value="Alkaline_phosphatase_core_sf"/>
</dbReference>
<dbReference type="Gene3D" id="3.30.1120.10">
    <property type="match status" value="1"/>
</dbReference>
<evidence type="ECO:0000259" key="6">
    <source>
        <dbReference type="Pfam" id="PF00884"/>
    </source>
</evidence>
<dbReference type="PANTHER" id="PTHR42693">
    <property type="entry name" value="ARYLSULFATASE FAMILY MEMBER"/>
    <property type="match status" value="1"/>
</dbReference>
<proteinExistence type="inferred from homology"/>